<organism evidence="6 7">
    <name type="scientific">Glutamicibacter mysorens</name>
    <dbReference type="NCBI Taxonomy" id="257984"/>
    <lineage>
        <taxon>Bacteria</taxon>
        <taxon>Bacillati</taxon>
        <taxon>Actinomycetota</taxon>
        <taxon>Actinomycetes</taxon>
        <taxon>Micrococcales</taxon>
        <taxon>Micrococcaceae</taxon>
        <taxon>Glutamicibacter</taxon>
    </lineage>
</organism>
<protein>
    <submittedName>
        <fullName evidence="6">TetR family transcriptional regulator</fullName>
    </submittedName>
</protein>
<dbReference type="InterPro" id="IPR001647">
    <property type="entry name" value="HTH_TetR"/>
</dbReference>
<dbReference type="Gene3D" id="1.10.357.10">
    <property type="entry name" value="Tetracycline Repressor, domain 2"/>
    <property type="match status" value="1"/>
</dbReference>
<keyword evidence="7" id="KW-1185">Reference proteome</keyword>
<reference evidence="6 7" key="1">
    <citation type="submission" date="2017-11" db="EMBL/GenBank/DDBJ databases">
        <title>Sequencing the genomes of 1000 actinobacteria strains.</title>
        <authorList>
            <person name="Klenk H.-P."/>
        </authorList>
    </citation>
    <scope>NUCLEOTIDE SEQUENCE [LARGE SCALE GENOMIC DNA]</scope>
    <source>
        <strain evidence="6 7">DSM 12798</strain>
    </source>
</reference>
<evidence type="ECO:0000256" key="4">
    <source>
        <dbReference type="PROSITE-ProRule" id="PRU00335"/>
    </source>
</evidence>
<dbReference type="Pfam" id="PF00440">
    <property type="entry name" value="TetR_N"/>
    <property type="match status" value="1"/>
</dbReference>
<dbReference type="EMBL" id="PGEY01000001">
    <property type="protein sequence ID" value="PJJ45432.1"/>
    <property type="molecule type" value="Genomic_DNA"/>
</dbReference>
<proteinExistence type="predicted"/>
<gene>
    <name evidence="6" type="ORF">ATK23_2704</name>
</gene>
<keyword evidence="1" id="KW-0805">Transcription regulation</keyword>
<dbReference type="PROSITE" id="PS50977">
    <property type="entry name" value="HTH_TETR_2"/>
    <property type="match status" value="1"/>
</dbReference>
<dbReference type="SUPFAM" id="SSF46689">
    <property type="entry name" value="Homeodomain-like"/>
    <property type="match status" value="1"/>
</dbReference>
<evidence type="ECO:0000256" key="3">
    <source>
        <dbReference type="ARBA" id="ARBA00023163"/>
    </source>
</evidence>
<comment type="caution">
    <text evidence="6">The sequence shown here is derived from an EMBL/GenBank/DDBJ whole genome shotgun (WGS) entry which is preliminary data.</text>
</comment>
<name>A0ABX4N6K1_9MICC</name>
<keyword evidence="3" id="KW-0804">Transcription</keyword>
<dbReference type="PANTHER" id="PTHR30055:SF234">
    <property type="entry name" value="HTH-TYPE TRANSCRIPTIONAL REGULATOR BETI"/>
    <property type="match status" value="1"/>
</dbReference>
<accession>A0ABX4N6K1</accession>
<evidence type="ECO:0000256" key="1">
    <source>
        <dbReference type="ARBA" id="ARBA00023015"/>
    </source>
</evidence>
<dbReference type="InterPro" id="IPR050109">
    <property type="entry name" value="HTH-type_TetR-like_transc_reg"/>
</dbReference>
<evidence type="ECO:0000313" key="7">
    <source>
        <dbReference type="Proteomes" id="UP000229263"/>
    </source>
</evidence>
<comment type="caution">
    <text evidence="4">Lacks conserved residue(s) required for the propagation of feature annotation.</text>
</comment>
<evidence type="ECO:0000256" key="2">
    <source>
        <dbReference type="ARBA" id="ARBA00023125"/>
    </source>
</evidence>
<dbReference type="Proteomes" id="UP000229263">
    <property type="component" value="Unassembled WGS sequence"/>
</dbReference>
<feature type="domain" description="HTH tetR-type" evidence="5">
    <location>
        <begin position="9"/>
        <end position="70"/>
    </location>
</feature>
<evidence type="ECO:0000313" key="6">
    <source>
        <dbReference type="EMBL" id="PJJ45432.1"/>
    </source>
</evidence>
<keyword evidence="2 4" id="KW-0238">DNA-binding</keyword>
<dbReference type="PANTHER" id="PTHR30055">
    <property type="entry name" value="HTH-TYPE TRANSCRIPTIONAL REGULATOR RUTR"/>
    <property type="match status" value="1"/>
</dbReference>
<dbReference type="InterPro" id="IPR009057">
    <property type="entry name" value="Homeodomain-like_sf"/>
</dbReference>
<sequence length="220" mass="24199">METVSRHGEKAREILLDAAEELFARYGIDAVSNRKIAEHAGTANHSAIKYHFGSRQDLLEAMLQRAMDGMRRCRASLPSAAGGPEASLRELVTVQALPWVYSFDALGRPSWRAQFLYQARLHPELPSIVGDSLRAEVLDAAAQSQAIREFEGIPEVVVKSRALILGPMFLGLCAQYERTVNEGRQRGNWESVGYFLVDSMVGMLAAPSTAPADFMAFGDD</sequence>
<evidence type="ECO:0000259" key="5">
    <source>
        <dbReference type="PROSITE" id="PS50977"/>
    </source>
</evidence>